<comment type="caution">
    <text evidence="2">The sequence shown here is derived from an EMBL/GenBank/DDBJ whole genome shotgun (WGS) entry which is preliminary data.</text>
</comment>
<gene>
    <name evidence="2" type="ORF">ACHAWO_010564</name>
</gene>
<feature type="compositionally biased region" description="Polar residues" evidence="1">
    <location>
        <begin position="1"/>
        <end position="20"/>
    </location>
</feature>
<name>A0ABD3P114_9STRA</name>
<dbReference type="EMBL" id="JALLPJ020000859">
    <property type="protein sequence ID" value="KAL3781156.1"/>
    <property type="molecule type" value="Genomic_DNA"/>
</dbReference>
<keyword evidence="3" id="KW-1185">Reference proteome</keyword>
<reference evidence="2 3" key="1">
    <citation type="submission" date="2024-10" db="EMBL/GenBank/DDBJ databases">
        <title>Updated reference genomes for cyclostephanoid diatoms.</title>
        <authorList>
            <person name="Roberts W.R."/>
            <person name="Alverson A.J."/>
        </authorList>
    </citation>
    <scope>NUCLEOTIDE SEQUENCE [LARGE SCALE GENOMIC DNA]</scope>
    <source>
        <strain evidence="2 3">AJA010-31</strain>
    </source>
</reference>
<evidence type="ECO:0000256" key="1">
    <source>
        <dbReference type="SAM" id="MobiDB-lite"/>
    </source>
</evidence>
<evidence type="ECO:0000313" key="3">
    <source>
        <dbReference type="Proteomes" id="UP001530400"/>
    </source>
</evidence>
<dbReference type="Proteomes" id="UP001530400">
    <property type="component" value="Unassembled WGS sequence"/>
</dbReference>
<accession>A0ABD3P114</accession>
<protein>
    <submittedName>
        <fullName evidence="2">Uncharacterized protein</fullName>
    </submittedName>
</protein>
<proteinExistence type="predicted"/>
<organism evidence="2 3">
    <name type="scientific">Cyclotella atomus</name>
    <dbReference type="NCBI Taxonomy" id="382360"/>
    <lineage>
        <taxon>Eukaryota</taxon>
        <taxon>Sar</taxon>
        <taxon>Stramenopiles</taxon>
        <taxon>Ochrophyta</taxon>
        <taxon>Bacillariophyta</taxon>
        <taxon>Coscinodiscophyceae</taxon>
        <taxon>Thalassiosirophycidae</taxon>
        <taxon>Stephanodiscales</taxon>
        <taxon>Stephanodiscaceae</taxon>
        <taxon>Cyclotella</taxon>
    </lineage>
</organism>
<feature type="region of interest" description="Disordered" evidence="1">
    <location>
        <begin position="52"/>
        <end position="80"/>
    </location>
</feature>
<feature type="region of interest" description="Disordered" evidence="1">
    <location>
        <begin position="1"/>
        <end position="26"/>
    </location>
</feature>
<dbReference type="AlphaFoldDB" id="A0ABD3P114"/>
<sequence length="475" mass="52364">MMVQPSQAEQPQHCKSNTKVCKSKSDPSYELPLTQIIQDNFSASRFANLYTLPNNNSSNNTNSKTNDTTTTADSTAASSSFDKEKSGEFASFLASREFDASAIITGDDGEECRESCVQEVNVSIFSAIGDELQMDAATAVVTPDQKSPVYSNPVDDFIEPATSAKGTSNYVKKNLVTVPDIDSSERNEGTEQSWWPLPSSIQAIWEQITATDHCNCLAGTMWNTDESDAKEIQPCPTNRAVVNHETAQTINVISPAPSLDKSTSFVIPSQNKEPVTPRTPLQRKLASTPVNYHPTSSSNNNYVSPMRIDYLEGPTSSSQPFTFSSSKPSHPRPYVTTNASELSCRSVVTPLIGEYLVSTPLHGDNPHYFYENSIMSNNTSKASSSHLFGEDISKQSCSLVEDLFDSTQRKNRNGVKYSSAYSPPPAHLLPQAKIQKEMVFATSVDCKTMGFVNTDRSNKYLKRVKDRRRMKRNDS</sequence>
<feature type="compositionally biased region" description="Low complexity" evidence="1">
    <location>
        <begin position="54"/>
        <end position="80"/>
    </location>
</feature>
<evidence type="ECO:0000313" key="2">
    <source>
        <dbReference type="EMBL" id="KAL3781156.1"/>
    </source>
</evidence>